<organism evidence="5 6">
    <name type="scientific">Rhizopus stolonifer</name>
    <name type="common">Rhizopus nigricans</name>
    <dbReference type="NCBI Taxonomy" id="4846"/>
    <lineage>
        <taxon>Eukaryota</taxon>
        <taxon>Fungi</taxon>
        <taxon>Fungi incertae sedis</taxon>
        <taxon>Mucoromycota</taxon>
        <taxon>Mucoromycotina</taxon>
        <taxon>Mucoromycetes</taxon>
        <taxon>Mucorales</taxon>
        <taxon>Mucorineae</taxon>
        <taxon>Rhizopodaceae</taxon>
        <taxon>Rhizopus</taxon>
    </lineage>
</organism>
<dbReference type="PRINTS" id="PR00452">
    <property type="entry name" value="SH3DOMAIN"/>
</dbReference>
<dbReference type="PROSITE" id="PS50002">
    <property type="entry name" value="SH3"/>
    <property type="match status" value="1"/>
</dbReference>
<dbReference type="STRING" id="4846.A0A367J1Q8"/>
<dbReference type="InterPro" id="IPR001452">
    <property type="entry name" value="SH3_domain"/>
</dbReference>
<accession>A0A367J1Q8</accession>
<evidence type="ECO:0000256" key="2">
    <source>
        <dbReference type="PROSITE-ProRule" id="PRU00192"/>
    </source>
</evidence>
<protein>
    <submittedName>
        <fullName evidence="5">Transmembrane osmosensor</fullName>
    </submittedName>
</protein>
<dbReference type="Proteomes" id="UP000253551">
    <property type="component" value="Unassembled WGS sequence"/>
</dbReference>
<proteinExistence type="predicted"/>
<feature type="non-terminal residue" evidence="5">
    <location>
        <position position="71"/>
    </location>
</feature>
<name>A0A367J1Q8_RHIST</name>
<dbReference type="EMBL" id="PJQM01004613">
    <property type="protein sequence ID" value="RCH83874.1"/>
    <property type="molecule type" value="Genomic_DNA"/>
</dbReference>
<evidence type="ECO:0000313" key="5">
    <source>
        <dbReference type="EMBL" id="RCH83874.1"/>
    </source>
</evidence>
<dbReference type="Gene3D" id="2.30.30.40">
    <property type="entry name" value="SH3 Domains"/>
    <property type="match status" value="1"/>
</dbReference>
<keyword evidence="5" id="KW-0812">Transmembrane</keyword>
<evidence type="ECO:0000256" key="1">
    <source>
        <dbReference type="ARBA" id="ARBA00022443"/>
    </source>
</evidence>
<dbReference type="OrthoDB" id="5983572at2759"/>
<gene>
    <name evidence="5" type="primary">SHO1_1</name>
    <name evidence="5" type="ORF">CU098_002211</name>
</gene>
<dbReference type="SUPFAM" id="SSF50044">
    <property type="entry name" value="SH3-domain"/>
    <property type="match status" value="1"/>
</dbReference>
<sequence>MDPAPAGIAEQHSPTINNPPNEPTQPSPVEYREKVQALHAYQANPEDPNELNFSKGEILDIVDKTGNWWQA</sequence>
<dbReference type="AlphaFoldDB" id="A0A367J1Q8"/>
<keyword evidence="5" id="KW-0472">Membrane</keyword>
<dbReference type="InterPro" id="IPR036028">
    <property type="entry name" value="SH3-like_dom_sf"/>
</dbReference>
<dbReference type="Pfam" id="PF00018">
    <property type="entry name" value="SH3_1"/>
    <property type="match status" value="1"/>
</dbReference>
<evidence type="ECO:0000256" key="3">
    <source>
        <dbReference type="SAM" id="MobiDB-lite"/>
    </source>
</evidence>
<keyword evidence="1 2" id="KW-0728">SH3 domain</keyword>
<feature type="domain" description="SH3" evidence="4">
    <location>
        <begin position="30"/>
        <end position="71"/>
    </location>
</feature>
<reference evidence="5 6" key="1">
    <citation type="journal article" date="2018" name="G3 (Bethesda)">
        <title>Phylogenetic and Phylogenomic Definition of Rhizopus Species.</title>
        <authorList>
            <person name="Gryganskyi A.P."/>
            <person name="Golan J."/>
            <person name="Dolatabadi S."/>
            <person name="Mondo S."/>
            <person name="Robb S."/>
            <person name="Idnurm A."/>
            <person name="Muszewska A."/>
            <person name="Steczkiewicz K."/>
            <person name="Masonjones S."/>
            <person name="Liao H.L."/>
            <person name="Gajdeczka M.T."/>
            <person name="Anike F."/>
            <person name="Vuek A."/>
            <person name="Anishchenko I.M."/>
            <person name="Voigt K."/>
            <person name="de Hoog G.S."/>
            <person name="Smith M.E."/>
            <person name="Heitman J."/>
            <person name="Vilgalys R."/>
            <person name="Stajich J.E."/>
        </authorList>
    </citation>
    <scope>NUCLEOTIDE SEQUENCE [LARGE SCALE GENOMIC DNA]</scope>
    <source>
        <strain evidence="5 6">LSU 92-RS-03</strain>
    </source>
</reference>
<evidence type="ECO:0000313" key="6">
    <source>
        <dbReference type="Proteomes" id="UP000253551"/>
    </source>
</evidence>
<keyword evidence="6" id="KW-1185">Reference proteome</keyword>
<feature type="region of interest" description="Disordered" evidence="3">
    <location>
        <begin position="1"/>
        <end position="29"/>
    </location>
</feature>
<evidence type="ECO:0000259" key="4">
    <source>
        <dbReference type="PROSITE" id="PS50002"/>
    </source>
</evidence>
<comment type="caution">
    <text evidence="5">The sequence shown here is derived from an EMBL/GenBank/DDBJ whole genome shotgun (WGS) entry which is preliminary data.</text>
</comment>